<evidence type="ECO:0000313" key="2">
    <source>
        <dbReference type="Proteomes" id="UP000552709"/>
    </source>
</evidence>
<dbReference type="EMBL" id="JACHFL010000050">
    <property type="protein sequence ID" value="MBB5366487.1"/>
    <property type="molecule type" value="Genomic_DNA"/>
</dbReference>
<sequence length="61" mass="6867">MVNPAEPVGILVDRKGQVLITESYQYPLSHMWNTIPFSEIPEFQVQILAELWSVAPSGPLE</sequence>
<dbReference type="AlphaFoldDB" id="A0A7W8K092"/>
<organism evidence="1 2">
    <name type="scientific">Deinococcus humi</name>
    <dbReference type="NCBI Taxonomy" id="662880"/>
    <lineage>
        <taxon>Bacteria</taxon>
        <taxon>Thermotogati</taxon>
        <taxon>Deinococcota</taxon>
        <taxon>Deinococci</taxon>
        <taxon>Deinococcales</taxon>
        <taxon>Deinococcaceae</taxon>
        <taxon>Deinococcus</taxon>
    </lineage>
</organism>
<protein>
    <submittedName>
        <fullName evidence="1">Uncharacterized protein</fullName>
    </submittedName>
</protein>
<dbReference type="RefSeq" id="WP_184138547.1">
    <property type="nucleotide sequence ID" value="NZ_JACHFL010000050.1"/>
</dbReference>
<evidence type="ECO:0000313" key="1">
    <source>
        <dbReference type="EMBL" id="MBB5366487.1"/>
    </source>
</evidence>
<reference evidence="1 2" key="1">
    <citation type="submission" date="2020-08" db="EMBL/GenBank/DDBJ databases">
        <title>Genomic Encyclopedia of Type Strains, Phase IV (KMG-IV): sequencing the most valuable type-strain genomes for metagenomic binning, comparative biology and taxonomic classification.</title>
        <authorList>
            <person name="Goeker M."/>
        </authorList>
    </citation>
    <scope>NUCLEOTIDE SEQUENCE [LARGE SCALE GENOMIC DNA]</scope>
    <source>
        <strain evidence="1 2">DSM 27939</strain>
    </source>
</reference>
<gene>
    <name evidence="1" type="ORF">HNQ08_005616</name>
</gene>
<dbReference type="Proteomes" id="UP000552709">
    <property type="component" value="Unassembled WGS sequence"/>
</dbReference>
<name>A0A7W8K092_9DEIO</name>
<proteinExistence type="predicted"/>
<accession>A0A7W8K092</accession>
<keyword evidence="2" id="KW-1185">Reference proteome</keyword>
<comment type="caution">
    <text evidence="1">The sequence shown here is derived from an EMBL/GenBank/DDBJ whole genome shotgun (WGS) entry which is preliminary data.</text>
</comment>